<evidence type="ECO:0000313" key="4">
    <source>
        <dbReference type="Proteomes" id="UP000554235"/>
    </source>
</evidence>
<accession>A0A8H4LL17</accession>
<proteinExistence type="predicted"/>
<comment type="caution">
    <text evidence="3">The sequence shown here is derived from an EMBL/GenBank/DDBJ whole genome shotgun (WGS) entry which is preliminary data.</text>
</comment>
<evidence type="ECO:0000256" key="1">
    <source>
        <dbReference type="SAM" id="MobiDB-lite"/>
    </source>
</evidence>
<organism evidence="3 4">
    <name type="scientific">Fusarium albosuccineum</name>
    <dbReference type="NCBI Taxonomy" id="1237068"/>
    <lineage>
        <taxon>Eukaryota</taxon>
        <taxon>Fungi</taxon>
        <taxon>Dikarya</taxon>
        <taxon>Ascomycota</taxon>
        <taxon>Pezizomycotina</taxon>
        <taxon>Sordariomycetes</taxon>
        <taxon>Hypocreomycetidae</taxon>
        <taxon>Hypocreales</taxon>
        <taxon>Nectriaceae</taxon>
        <taxon>Fusarium</taxon>
        <taxon>Fusarium decemcellulare species complex</taxon>
    </lineage>
</organism>
<sequence>MMLQRFLAAVCLCAASAQADDFLIPNLPWTPSSPSDSPFTAVGTRVVCATLSGTLSRNVSTTTSTFTRTSNTSIIATVAPSTTVTPATVTVTNTRTAYTTTTTTADTKTYTRTTYSTSTTNRTYTETTVSTSTETTTRTRTRTETTTSTVAPSAGFTAVANESSYLDGMGLVRRNFGPGPVRLRIEPRTPKSKAPKSKTGGVEGRKTPIKTPRARQRTSKPDPTQYPRKVYCVTGLTEFVSTTVSTTTGSTSTITGCTPITTTISTSTSTITCTDAPESTTSTETIIKTWWDYNTTTDTKTKTWTSTTTTTTNTTATATVYPACGPDNLVGLTPAGDSINAISYLNGASVLGAYTPYDCCVSCLLDTACGASAWEDTKSCIHYAYGGGSEVCDPKEVIGTFSHVKGDGPGGFVVSNSNCGMIVPEEEWD</sequence>
<feature type="region of interest" description="Disordered" evidence="1">
    <location>
        <begin position="124"/>
        <end position="149"/>
    </location>
</feature>
<evidence type="ECO:0000256" key="2">
    <source>
        <dbReference type="SAM" id="SignalP"/>
    </source>
</evidence>
<feature type="chain" id="PRO_5034229821" description="Apple domain-containing protein" evidence="2">
    <location>
        <begin position="20"/>
        <end position="429"/>
    </location>
</feature>
<dbReference type="AlphaFoldDB" id="A0A8H4LL17"/>
<keyword evidence="2" id="KW-0732">Signal</keyword>
<evidence type="ECO:0000313" key="3">
    <source>
        <dbReference type="EMBL" id="KAF4470345.1"/>
    </source>
</evidence>
<feature type="signal peptide" evidence="2">
    <location>
        <begin position="1"/>
        <end position="19"/>
    </location>
</feature>
<feature type="region of interest" description="Disordered" evidence="1">
    <location>
        <begin position="179"/>
        <end position="226"/>
    </location>
</feature>
<protein>
    <recommendedName>
        <fullName evidence="5">Apple domain-containing protein</fullName>
    </recommendedName>
</protein>
<dbReference type="EMBL" id="JAADYS010000364">
    <property type="protein sequence ID" value="KAF4470345.1"/>
    <property type="molecule type" value="Genomic_DNA"/>
</dbReference>
<reference evidence="3 4" key="1">
    <citation type="submission" date="2020-01" db="EMBL/GenBank/DDBJ databases">
        <title>Identification and distribution of gene clusters putatively required for synthesis of sphingolipid metabolism inhibitors in phylogenetically diverse species of the filamentous fungus Fusarium.</title>
        <authorList>
            <person name="Kim H.-S."/>
            <person name="Busman M."/>
            <person name="Brown D.W."/>
            <person name="Divon H."/>
            <person name="Uhlig S."/>
            <person name="Proctor R.H."/>
        </authorList>
    </citation>
    <scope>NUCLEOTIDE SEQUENCE [LARGE SCALE GENOMIC DNA]</scope>
    <source>
        <strain evidence="3 4">NRRL 20459</strain>
    </source>
</reference>
<name>A0A8H4LL17_9HYPO</name>
<gene>
    <name evidence="3" type="ORF">FALBO_2746</name>
</gene>
<evidence type="ECO:0008006" key="5">
    <source>
        <dbReference type="Google" id="ProtNLM"/>
    </source>
</evidence>
<dbReference type="Proteomes" id="UP000554235">
    <property type="component" value="Unassembled WGS sequence"/>
</dbReference>
<keyword evidence="4" id="KW-1185">Reference proteome</keyword>